<evidence type="ECO:0000313" key="1">
    <source>
        <dbReference type="EMBL" id="CAA9275886.1"/>
    </source>
</evidence>
<sequence length="54" mass="6068">MQKVTESVKINLRPTPERLQFSSIPGRLTPVARQNIPSVNKDDLTVKTLPVLLK</sequence>
<proteinExistence type="predicted"/>
<accession>A0A6J4JD66</accession>
<gene>
    <name evidence="1" type="ORF">AVDCRST_MAG95-3024</name>
</gene>
<dbReference type="EMBL" id="CADCTJ010000949">
    <property type="protein sequence ID" value="CAA9275886.1"/>
    <property type="molecule type" value="Genomic_DNA"/>
</dbReference>
<organism evidence="1">
    <name type="scientific">uncultured Adhaeribacter sp</name>
    <dbReference type="NCBI Taxonomy" id="448109"/>
    <lineage>
        <taxon>Bacteria</taxon>
        <taxon>Pseudomonadati</taxon>
        <taxon>Bacteroidota</taxon>
        <taxon>Cytophagia</taxon>
        <taxon>Cytophagales</taxon>
        <taxon>Hymenobacteraceae</taxon>
        <taxon>Adhaeribacter</taxon>
        <taxon>environmental samples</taxon>
    </lineage>
</organism>
<reference evidence="1" key="1">
    <citation type="submission" date="2020-02" db="EMBL/GenBank/DDBJ databases">
        <authorList>
            <person name="Meier V. D."/>
        </authorList>
    </citation>
    <scope>NUCLEOTIDE SEQUENCE</scope>
    <source>
        <strain evidence="1">AVDCRST_MAG95</strain>
    </source>
</reference>
<dbReference type="AlphaFoldDB" id="A0A6J4JD66"/>
<protein>
    <submittedName>
        <fullName evidence="1">Uncharacterized protein</fullName>
    </submittedName>
</protein>
<name>A0A6J4JD66_9BACT</name>